<comment type="similarity">
    <text evidence="2">Belongs to the oxygen-dependent FAD-linked oxidoreductase family.</text>
</comment>
<dbReference type="InterPro" id="IPR016169">
    <property type="entry name" value="FAD-bd_PCMH_sub2"/>
</dbReference>
<evidence type="ECO:0000259" key="7">
    <source>
        <dbReference type="PROSITE" id="PS51387"/>
    </source>
</evidence>
<dbReference type="Gene3D" id="3.40.462.20">
    <property type="match status" value="1"/>
</dbReference>
<name>A0ABT7TTK8_9MICO</name>
<dbReference type="RefSeq" id="WP_289474553.1">
    <property type="nucleotide sequence ID" value="NZ_JAUCMN010000009.1"/>
</dbReference>
<keyword evidence="3" id="KW-0285">Flavoprotein</keyword>
<dbReference type="InterPro" id="IPR006094">
    <property type="entry name" value="Oxid_FAD_bind_N"/>
</dbReference>
<dbReference type="InterPro" id="IPR050416">
    <property type="entry name" value="FAD-linked_Oxidoreductase"/>
</dbReference>
<dbReference type="InterPro" id="IPR016166">
    <property type="entry name" value="FAD-bd_PCMH"/>
</dbReference>
<dbReference type="PROSITE" id="PS51387">
    <property type="entry name" value="FAD_PCMH"/>
    <property type="match status" value="1"/>
</dbReference>
<dbReference type="InterPro" id="IPR036318">
    <property type="entry name" value="FAD-bd_PCMH-like_sf"/>
</dbReference>
<gene>
    <name evidence="8" type="ORF">QUG93_13170</name>
</gene>
<dbReference type="SUPFAM" id="SSF56176">
    <property type="entry name" value="FAD-binding/transporter-associated domain-like"/>
    <property type="match status" value="1"/>
</dbReference>
<proteinExistence type="inferred from homology"/>
<feature type="domain" description="FAD-binding PCMH-type" evidence="7">
    <location>
        <begin position="126"/>
        <end position="302"/>
    </location>
</feature>
<evidence type="ECO:0000256" key="3">
    <source>
        <dbReference type="ARBA" id="ARBA00022630"/>
    </source>
</evidence>
<evidence type="ECO:0000256" key="6">
    <source>
        <dbReference type="SAM" id="MobiDB-lite"/>
    </source>
</evidence>
<reference evidence="8 9" key="1">
    <citation type="submission" date="2023-06" db="EMBL/GenBank/DDBJ databases">
        <authorList>
            <person name="Feng G."/>
            <person name="Li J."/>
            <person name="Zhu H."/>
        </authorList>
    </citation>
    <scope>NUCLEOTIDE SEQUENCE [LARGE SCALE GENOMIC DNA]</scope>
    <source>
        <strain evidence="8 9">RHCKG28</strain>
    </source>
</reference>
<dbReference type="PANTHER" id="PTHR42973:SF39">
    <property type="entry name" value="FAD-BINDING PCMH-TYPE DOMAIN-CONTAINING PROTEIN"/>
    <property type="match status" value="1"/>
</dbReference>
<evidence type="ECO:0000256" key="4">
    <source>
        <dbReference type="ARBA" id="ARBA00022827"/>
    </source>
</evidence>
<feature type="compositionally biased region" description="Low complexity" evidence="6">
    <location>
        <begin position="61"/>
        <end position="92"/>
    </location>
</feature>
<dbReference type="PANTHER" id="PTHR42973">
    <property type="entry name" value="BINDING OXIDOREDUCTASE, PUTATIVE (AFU_ORTHOLOGUE AFUA_1G17690)-RELATED"/>
    <property type="match status" value="1"/>
</dbReference>
<evidence type="ECO:0000256" key="2">
    <source>
        <dbReference type="ARBA" id="ARBA00005466"/>
    </source>
</evidence>
<keyword evidence="4" id="KW-0274">FAD</keyword>
<comment type="cofactor">
    <cofactor evidence="1">
        <name>FAD</name>
        <dbReference type="ChEBI" id="CHEBI:57692"/>
    </cofactor>
</comment>
<feature type="region of interest" description="Disordered" evidence="6">
    <location>
        <begin position="1"/>
        <end position="36"/>
    </location>
</feature>
<feature type="region of interest" description="Disordered" evidence="6">
    <location>
        <begin position="52"/>
        <end position="96"/>
    </location>
</feature>
<feature type="compositionally biased region" description="Basic and acidic residues" evidence="6">
    <location>
        <begin position="1"/>
        <end position="27"/>
    </location>
</feature>
<sequence>MQQDEPRADDRDGHDGQGSHDAHDAHDGRRRQATRRAVIAGGIGLGVAGVLAACSRPGPAPSGSPTASGPASGPSGSGTPSSAPSSPASGGPDSWDALAAAVSGTLLRSGSSGWDAARVLQNPRYDDADPQAVLRVAGDADVQAAFAFARNTRTPVALRSGGHSYTGWSAGGAAGTGVPRSLVISTQDLDAVRVDGDTATIGPGARLADVYAALARSGRAIGSGSCPTVGIGGLTLGGGVGVLVRSFGLTCDQLTGVTLVTPDGSAHQVSATAEPDLFWACRGGGGGTVGVVTSMTFRTQPAPPVLLFSIVFPWASAAAVVRAWQDWAPVADRRLWSTLKLLNGTRHSAPTVTVTGVWTGPKSGADASVDGFIAATGATPTSHTADELTYGDAMVRLAGRSQRVSEAATSSIGTRKLSDAEIAVLVRQAAAAGDVAGNREGGVALDALGGAVADVGRTDSAFPWRNALMTVQYTAVFADGADPTPFDAYVRGFRQAMAPAWGSGAYANYCDAAITDPSAYFDVNTSRLHRLAEQADPGGVLDQPHWV</sequence>
<dbReference type="EMBL" id="JAUCMN010000009">
    <property type="protein sequence ID" value="MDM7892639.1"/>
    <property type="molecule type" value="Genomic_DNA"/>
</dbReference>
<evidence type="ECO:0000256" key="5">
    <source>
        <dbReference type="ARBA" id="ARBA00023002"/>
    </source>
</evidence>
<organism evidence="8 9">
    <name type="scientific">Curtobacterium caseinilyticum</name>
    <dbReference type="NCBI Taxonomy" id="3055137"/>
    <lineage>
        <taxon>Bacteria</taxon>
        <taxon>Bacillati</taxon>
        <taxon>Actinomycetota</taxon>
        <taxon>Actinomycetes</taxon>
        <taxon>Micrococcales</taxon>
        <taxon>Microbacteriaceae</taxon>
        <taxon>Curtobacterium</taxon>
    </lineage>
</organism>
<accession>A0ABT7TTK8</accession>
<evidence type="ECO:0000256" key="1">
    <source>
        <dbReference type="ARBA" id="ARBA00001974"/>
    </source>
</evidence>
<dbReference type="Gene3D" id="3.30.465.10">
    <property type="match status" value="1"/>
</dbReference>
<evidence type="ECO:0000313" key="9">
    <source>
        <dbReference type="Proteomes" id="UP001236404"/>
    </source>
</evidence>
<protein>
    <submittedName>
        <fullName evidence="8">FAD-dependent oxidoreductase</fullName>
    </submittedName>
</protein>
<keyword evidence="9" id="KW-1185">Reference proteome</keyword>
<dbReference type="Proteomes" id="UP001236404">
    <property type="component" value="Unassembled WGS sequence"/>
</dbReference>
<dbReference type="Pfam" id="PF01565">
    <property type="entry name" value="FAD_binding_4"/>
    <property type="match status" value="1"/>
</dbReference>
<keyword evidence="5" id="KW-0560">Oxidoreductase</keyword>
<evidence type="ECO:0000313" key="8">
    <source>
        <dbReference type="EMBL" id="MDM7892639.1"/>
    </source>
</evidence>
<comment type="caution">
    <text evidence="8">The sequence shown here is derived from an EMBL/GenBank/DDBJ whole genome shotgun (WGS) entry which is preliminary data.</text>
</comment>